<comment type="caution">
    <text evidence="2">The sequence shown here is derived from an EMBL/GenBank/DDBJ whole genome shotgun (WGS) entry which is preliminary data.</text>
</comment>
<dbReference type="SUPFAM" id="SSF53474">
    <property type="entry name" value="alpha/beta-Hydrolases"/>
    <property type="match status" value="1"/>
</dbReference>
<organism evidence="2 3">
    <name type="scientific">Meiothermus granaticius NBRC 107808</name>
    <dbReference type="NCBI Taxonomy" id="1227551"/>
    <lineage>
        <taxon>Bacteria</taxon>
        <taxon>Thermotogati</taxon>
        <taxon>Deinococcota</taxon>
        <taxon>Deinococci</taxon>
        <taxon>Thermales</taxon>
        <taxon>Thermaceae</taxon>
        <taxon>Meiothermus</taxon>
    </lineage>
</organism>
<dbReference type="Proteomes" id="UP000266178">
    <property type="component" value="Unassembled WGS sequence"/>
</dbReference>
<dbReference type="InterPro" id="IPR029058">
    <property type="entry name" value="AB_hydrolase_fold"/>
</dbReference>
<evidence type="ECO:0000259" key="1">
    <source>
        <dbReference type="Pfam" id="PF05057"/>
    </source>
</evidence>
<evidence type="ECO:0000313" key="2">
    <source>
        <dbReference type="EMBL" id="RIH91057.1"/>
    </source>
</evidence>
<dbReference type="RefSeq" id="WP_147021125.1">
    <property type="nucleotide sequence ID" value="NZ_BJXM01000005.1"/>
</dbReference>
<dbReference type="EMBL" id="QWLB01000061">
    <property type="protein sequence ID" value="RIH91057.1"/>
    <property type="molecule type" value="Genomic_DNA"/>
</dbReference>
<dbReference type="Pfam" id="PF05057">
    <property type="entry name" value="DUF676"/>
    <property type="match status" value="1"/>
</dbReference>
<sequence>MRPLVHLVVGLLLVLLVGCGNRSASPDSGPQVFVGEIVGSDALIALVVQDGNLVAYACGGPNSWGSHTGWFYGSVGAGQINPTTAPNGHRLEGRLDGQTASGSFTLPDGNTLRWSAERARPGSGAGLYSHEQDGQLTGLIVTNTGKMAGASRLATGDSTGLYAPVQVTTPPTSTNASPGVSVNFPNLPPRDLNLTPVDLLRHMVVPDSPTLIVLLHGAAARTPGDDPRENGVPGTRKHARHYWTYPFVKGLLGAVLDKDIPLVTLEGTDITGKKFLDDGLTLPGQGVDQVPASDQCTPGDLMTAERFSPGQAAAPRLTVLLSHRDAKDSLVEQAMYAVDQIYACVTLFERTFSRKPKLVFVAHSWGGLITRFILSNPTRASLQAITNPLSLRFPASNSRYDTGDLSTRVKMDYLRNLTYYATTMATPHQGVRFMDRATEVIRAVGVLRGTTDAADQEQERLLNAWRNAVSLLINLPPLDAVNAEPVVAALASFEQFAQTTILGTNRVWGESHTGLWAALNTGPLHPSRAIRTNHSPIVGAKNQLIPIYALGARNPGSTVADTLNLVQIPLDYIDLGSLQKGEAKQSWVLQAIGGDFIYRFLDLSTGPRTPFAGFASQLDRTERVDALALLRTYLDSVAPQLNLFFRAQFGSDISSLLRFVLGQLKVQSTSAVPIFLNQGFRIDLGGSVQLPEPRLSCSGVNITLDYGPVVVALVAHYGSLQQAASALALLNFPALLSALNSLGGDFVGLAVNLSNWMTQTLTTQTNLPSACLNHANWTLSWPLTSIPAPRVVGTGVSVSDNVIDNDGLVEFDSAMGFRLGTGINEFFDHTRTDFVVDGKPLPGSWYRRYRSGLEGFNHDIQREEAGRYVWDNILSRNPGPLPSGQGELSVQP</sequence>
<reference evidence="2 3" key="1">
    <citation type="submission" date="2018-08" db="EMBL/GenBank/DDBJ databases">
        <title>Meiothermus granaticius genome AF-68 sequencing project.</title>
        <authorList>
            <person name="Da Costa M.S."/>
            <person name="Albuquerque L."/>
            <person name="Raposo P."/>
            <person name="Froufe H.J.C."/>
            <person name="Barroso C.S."/>
            <person name="Egas C."/>
        </authorList>
    </citation>
    <scope>NUCLEOTIDE SEQUENCE [LARGE SCALE GENOMIC DNA]</scope>
    <source>
        <strain evidence="2 3">AF-68</strain>
    </source>
</reference>
<gene>
    <name evidence="2" type="ORF">Mgrana_03055</name>
</gene>
<keyword evidence="3" id="KW-1185">Reference proteome</keyword>
<dbReference type="OrthoDB" id="9900986at2"/>
<dbReference type="Gene3D" id="3.40.50.1820">
    <property type="entry name" value="alpha/beta hydrolase"/>
    <property type="match status" value="1"/>
</dbReference>
<protein>
    <recommendedName>
        <fullName evidence="1">DUF676 domain-containing protein</fullName>
    </recommendedName>
</protein>
<evidence type="ECO:0000313" key="3">
    <source>
        <dbReference type="Proteomes" id="UP000266178"/>
    </source>
</evidence>
<name>A0A399F2T5_9DEIN</name>
<dbReference type="AlphaFoldDB" id="A0A399F2T5"/>
<dbReference type="InterPro" id="IPR007751">
    <property type="entry name" value="DUF676_lipase-like"/>
</dbReference>
<dbReference type="PROSITE" id="PS51257">
    <property type="entry name" value="PROKAR_LIPOPROTEIN"/>
    <property type="match status" value="1"/>
</dbReference>
<feature type="domain" description="DUF676" evidence="1">
    <location>
        <begin position="355"/>
        <end position="437"/>
    </location>
</feature>
<proteinExistence type="predicted"/>
<accession>A0A399F2T5</accession>